<dbReference type="AlphaFoldDB" id="W6PTQ0"/>
<accession>W6PTQ0</accession>
<proteinExistence type="predicted"/>
<reference evidence="1" key="1">
    <citation type="journal article" date="2014" name="Nat. Commun.">
        <title>Multiple recent horizontal transfers of a large genomic region in cheese making fungi.</title>
        <authorList>
            <person name="Cheeseman K."/>
            <person name="Ropars J."/>
            <person name="Renault P."/>
            <person name="Dupont J."/>
            <person name="Gouzy J."/>
            <person name="Branca A."/>
            <person name="Abraham A.L."/>
            <person name="Ceppi M."/>
            <person name="Conseiller E."/>
            <person name="Debuchy R."/>
            <person name="Malagnac F."/>
            <person name="Goarin A."/>
            <person name="Silar P."/>
            <person name="Lacoste S."/>
            <person name="Sallet E."/>
            <person name="Bensimon A."/>
            <person name="Giraud T."/>
            <person name="Brygoo Y."/>
        </authorList>
    </citation>
    <scope>NUCLEOTIDE SEQUENCE [LARGE SCALE GENOMIC DNA]</scope>
    <source>
        <strain evidence="1">FM164</strain>
    </source>
</reference>
<sequence length="36" mass="4098">MVMKLLFLDIVSTNKVQRLVQRSYSLQGLNCPDESA</sequence>
<gene>
    <name evidence="1" type="ORF">PROQFM164_S01g001404</name>
</gene>
<dbReference type="EMBL" id="HG792015">
    <property type="protein sequence ID" value="CDM27593.1"/>
    <property type="molecule type" value="Genomic_DNA"/>
</dbReference>
<dbReference type="Proteomes" id="UP000030686">
    <property type="component" value="Unassembled WGS sequence"/>
</dbReference>
<name>W6PTQ0_PENRF</name>
<protein>
    <submittedName>
        <fullName evidence="1">Genomic scaffold, ProqFM164S01</fullName>
    </submittedName>
</protein>
<organism evidence="1 2">
    <name type="scientific">Penicillium roqueforti (strain FM164)</name>
    <dbReference type="NCBI Taxonomy" id="1365484"/>
    <lineage>
        <taxon>Eukaryota</taxon>
        <taxon>Fungi</taxon>
        <taxon>Dikarya</taxon>
        <taxon>Ascomycota</taxon>
        <taxon>Pezizomycotina</taxon>
        <taxon>Eurotiomycetes</taxon>
        <taxon>Eurotiomycetidae</taxon>
        <taxon>Eurotiales</taxon>
        <taxon>Aspergillaceae</taxon>
        <taxon>Penicillium</taxon>
    </lineage>
</organism>
<evidence type="ECO:0000313" key="1">
    <source>
        <dbReference type="EMBL" id="CDM27593.1"/>
    </source>
</evidence>
<evidence type="ECO:0000313" key="2">
    <source>
        <dbReference type="Proteomes" id="UP000030686"/>
    </source>
</evidence>
<keyword evidence="2" id="KW-1185">Reference proteome</keyword>